<dbReference type="RefSeq" id="WP_209949008.1">
    <property type="nucleotide sequence ID" value="NZ_JAGGJU010000016.1"/>
</dbReference>
<dbReference type="Gene3D" id="3.40.50.720">
    <property type="entry name" value="NAD(P)-binding Rossmann-like Domain"/>
    <property type="match status" value="1"/>
</dbReference>
<proteinExistence type="predicted"/>
<accession>A0ABS4E5Y0</accession>
<feature type="domain" description="NAD(P)-binding" evidence="1">
    <location>
        <begin position="9"/>
        <end position="153"/>
    </location>
</feature>
<organism evidence="2 3">
    <name type="scientific">Rhizobium halophytocola</name>
    <dbReference type="NCBI Taxonomy" id="735519"/>
    <lineage>
        <taxon>Bacteria</taxon>
        <taxon>Pseudomonadati</taxon>
        <taxon>Pseudomonadota</taxon>
        <taxon>Alphaproteobacteria</taxon>
        <taxon>Hyphomicrobiales</taxon>
        <taxon>Rhizobiaceae</taxon>
        <taxon>Rhizobium/Agrobacterium group</taxon>
        <taxon>Rhizobium</taxon>
    </lineage>
</organism>
<keyword evidence="3" id="KW-1185">Reference proteome</keyword>
<name>A0ABS4E5Y0_9HYPH</name>
<dbReference type="InterPro" id="IPR016040">
    <property type="entry name" value="NAD(P)-bd_dom"/>
</dbReference>
<evidence type="ECO:0000259" key="1">
    <source>
        <dbReference type="Pfam" id="PF13460"/>
    </source>
</evidence>
<dbReference type="Pfam" id="PF13460">
    <property type="entry name" value="NAD_binding_10"/>
    <property type="match status" value="1"/>
</dbReference>
<dbReference type="PANTHER" id="PTHR14097">
    <property type="entry name" value="OXIDOREDUCTASE HTATIP2"/>
    <property type="match status" value="1"/>
</dbReference>
<protein>
    <submittedName>
        <fullName evidence="2">Uncharacterized protein YbjT (DUF2867 family)</fullName>
    </submittedName>
</protein>
<dbReference type="InterPro" id="IPR036291">
    <property type="entry name" value="NAD(P)-bd_dom_sf"/>
</dbReference>
<sequence length="218" mass="23279">MTRHILLAGSTGLIGRRVRLELGERADIDLISLVRNGSTVPGHPIEFEHLYVAPEATLKPVAPDGADVAISCLGTTIRTAGSQAAMFRVDHDYVLALAKGAKALGARHFILVSSVGAGGPGFYLKTKGAIEQAVTQLGFERIDIIRPGFLLGQRDDTRLMEAAAQRLLGALSPILPDRLARYGTISAQKVSAAIAQLAGKTEPGHHVYENVDLRRLSE</sequence>
<dbReference type="PANTHER" id="PTHR14097:SF7">
    <property type="entry name" value="OXIDOREDUCTASE HTATIP2"/>
    <property type="match status" value="1"/>
</dbReference>
<dbReference type="SUPFAM" id="SSF51735">
    <property type="entry name" value="NAD(P)-binding Rossmann-fold domains"/>
    <property type="match status" value="1"/>
</dbReference>
<gene>
    <name evidence="2" type="ORF">J2Z17_004779</name>
</gene>
<evidence type="ECO:0000313" key="2">
    <source>
        <dbReference type="EMBL" id="MBP1853318.1"/>
    </source>
</evidence>
<reference evidence="2 3" key="1">
    <citation type="submission" date="2021-03" db="EMBL/GenBank/DDBJ databases">
        <title>Genomic Encyclopedia of Type Strains, Phase IV (KMG-IV): sequencing the most valuable type-strain genomes for metagenomic binning, comparative biology and taxonomic classification.</title>
        <authorList>
            <person name="Goeker M."/>
        </authorList>
    </citation>
    <scope>NUCLEOTIDE SEQUENCE [LARGE SCALE GENOMIC DNA]</scope>
    <source>
        <strain evidence="2 3">DSM 21600</strain>
    </source>
</reference>
<dbReference type="EMBL" id="JAGGJU010000016">
    <property type="protein sequence ID" value="MBP1853318.1"/>
    <property type="molecule type" value="Genomic_DNA"/>
</dbReference>
<comment type="caution">
    <text evidence="2">The sequence shown here is derived from an EMBL/GenBank/DDBJ whole genome shotgun (WGS) entry which is preliminary data.</text>
</comment>
<dbReference type="Proteomes" id="UP000759443">
    <property type="component" value="Unassembled WGS sequence"/>
</dbReference>
<evidence type="ECO:0000313" key="3">
    <source>
        <dbReference type="Proteomes" id="UP000759443"/>
    </source>
</evidence>